<keyword evidence="3" id="KW-1185">Reference proteome</keyword>
<evidence type="ECO:0000256" key="1">
    <source>
        <dbReference type="SAM" id="MobiDB-lite"/>
    </source>
</evidence>
<dbReference type="EMBL" id="JBHILM010000019">
    <property type="protein sequence ID" value="MFB5682678.1"/>
    <property type="molecule type" value="Genomic_DNA"/>
</dbReference>
<dbReference type="InterPro" id="IPR024307">
    <property type="entry name" value="YmaF"/>
</dbReference>
<comment type="caution">
    <text evidence="2">The sequence shown here is derived from an EMBL/GenBank/DDBJ whole genome shotgun (WGS) entry which is preliminary data.</text>
</comment>
<sequence>MNRSNSDSEHNHTSEQDHTSELDHTPEHDHKSEHDHKLVITSWDGRPVNMHVHPMAGKTSFDVGHYHQYAGTTEPAPTGIPHVHHYNIETTFNDQHVHLLKGTTGPAVPLPSGGHYHYFEGYTTVNGRIPHTHSYQGRTGNEV</sequence>
<organism evidence="2 3">
    <name type="scientific">Paenibacillus terreus</name>
    <dbReference type="NCBI Taxonomy" id="1387834"/>
    <lineage>
        <taxon>Bacteria</taxon>
        <taxon>Bacillati</taxon>
        <taxon>Bacillota</taxon>
        <taxon>Bacilli</taxon>
        <taxon>Bacillales</taxon>
        <taxon>Paenibacillaceae</taxon>
        <taxon>Paenibacillus</taxon>
    </lineage>
</organism>
<dbReference type="RefSeq" id="WP_375533079.1">
    <property type="nucleotide sequence ID" value="NZ_JBHIRX010000004.1"/>
</dbReference>
<evidence type="ECO:0000313" key="3">
    <source>
        <dbReference type="Proteomes" id="UP001580407"/>
    </source>
</evidence>
<gene>
    <name evidence="2" type="ORF">ACE3NQ_17310</name>
</gene>
<name>A0ABV5BAD5_9BACL</name>
<feature type="region of interest" description="Disordered" evidence="1">
    <location>
        <begin position="1"/>
        <end position="35"/>
    </location>
</feature>
<dbReference type="Pfam" id="PF12788">
    <property type="entry name" value="YmaF"/>
    <property type="match status" value="1"/>
</dbReference>
<dbReference type="Proteomes" id="UP001580407">
    <property type="component" value="Unassembled WGS sequence"/>
</dbReference>
<evidence type="ECO:0000313" key="2">
    <source>
        <dbReference type="EMBL" id="MFB5682678.1"/>
    </source>
</evidence>
<reference evidence="2 3" key="1">
    <citation type="submission" date="2024-09" db="EMBL/GenBank/DDBJ databases">
        <authorList>
            <person name="Ruan L."/>
        </authorList>
    </citation>
    <scope>NUCLEOTIDE SEQUENCE [LARGE SCALE GENOMIC DNA]</scope>
    <source>
        <strain evidence="2 3">D33</strain>
    </source>
</reference>
<proteinExistence type="predicted"/>
<protein>
    <submittedName>
        <fullName evidence="2">YmaF family protein</fullName>
    </submittedName>
</protein>
<accession>A0ABV5BAD5</accession>